<dbReference type="PROSITE" id="PS50110">
    <property type="entry name" value="RESPONSE_REGULATORY"/>
    <property type="match status" value="1"/>
</dbReference>
<dbReference type="InterPro" id="IPR004358">
    <property type="entry name" value="Sig_transdc_His_kin-like_C"/>
</dbReference>
<dbReference type="NCBIfam" id="TIGR00229">
    <property type="entry name" value="sensory_box"/>
    <property type="match status" value="2"/>
</dbReference>
<keyword evidence="4" id="KW-0808">Transferase</keyword>
<evidence type="ECO:0000256" key="5">
    <source>
        <dbReference type="ARBA" id="ARBA00022777"/>
    </source>
</evidence>
<evidence type="ECO:0000259" key="7">
    <source>
        <dbReference type="PROSITE" id="PS50109"/>
    </source>
</evidence>
<proteinExistence type="predicted"/>
<feature type="domain" description="PAC" evidence="10">
    <location>
        <begin position="206"/>
        <end position="257"/>
    </location>
</feature>
<dbReference type="PROSITE" id="PS50112">
    <property type="entry name" value="PAS"/>
    <property type="match status" value="2"/>
</dbReference>
<dbReference type="InterPro" id="IPR036890">
    <property type="entry name" value="HATPase_C_sf"/>
</dbReference>
<feature type="domain" description="Histidine kinase" evidence="7">
    <location>
        <begin position="275"/>
        <end position="492"/>
    </location>
</feature>
<accession>A0ABV7HGC6</accession>
<dbReference type="CDD" id="cd00082">
    <property type="entry name" value="HisKA"/>
    <property type="match status" value="1"/>
</dbReference>
<organism evidence="11 12">
    <name type="scientific">Litoribrevibacter euphylliae</name>
    <dbReference type="NCBI Taxonomy" id="1834034"/>
    <lineage>
        <taxon>Bacteria</taxon>
        <taxon>Pseudomonadati</taxon>
        <taxon>Pseudomonadota</taxon>
        <taxon>Gammaproteobacteria</taxon>
        <taxon>Oceanospirillales</taxon>
        <taxon>Oceanospirillaceae</taxon>
        <taxon>Litoribrevibacter</taxon>
    </lineage>
</organism>
<dbReference type="Pfam" id="PF00512">
    <property type="entry name" value="HisKA"/>
    <property type="match status" value="1"/>
</dbReference>
<dbReference type="PANTHER" id="PTHR43047:SF72">
    <property type="entry name" value="OSMOSENSING HISTIDINE PROTEIN KINASE SLN1"/>
    <property type="match status" value="1"/>
</dbReference>
<dbReference type="PROSITE" id="PS50109">
    <property type="entry name" value="HIS_KIN"/>
    <property type="match status" value="1"/>
</dbReference>
<dbReference type="InterPro" id="IPR005467">
    <property type="entry name" value="His_kinase_dom"/>
</dbReference>
<evidence type="ECO:0000259" key="8">
    <source>
        <dbReference type="PROSITE" id="PS50110"/>
    </source>
</evidence>
<evidence type="ECO:0000313" key="11">
    <source>
        <dbReference type="EMBL" id="MFC3152929.1"/>
    </source>
</evidence>
<dbReference type="InterPro" id="IPR000014">
    <property type="entry name" value="PAS"/>
</dbReference>
<dbReference type="InterPro" id="IPR000700">
    <property type="entry name" value="PAS-assoc_C"/>
</dbReference>
<dbReference type="RefSeq" id="WP_386722851.1">
    <property type="nucleotide sequence ID" value="NZ_JBHRSZ010000007.1"/>
</dbReference>
<keyword evidence="3 6" id="KW-0597">Phosphoprotein</keyword>
<dbReference type="PRINTS" id="PR00344">
    <property type="entry name" value="BCTRLSENSOR"/>
</dbReference>
<dbReference type="PROSITE" id="PS50113">
    <property type="entry name" value="PAC"/>
    <property type="match status" value="1"/>
</dbReference>
<sequence>MLFDSNPKSSLIQSLLNTVTDPCMVINQEGNIVIANPAVEHVFGWSPSALEGQSVNCLMPPDIAAQHDGYIARFLETREAEVIGRGRETQGMHKSGRVFPIHLSIDHCIVAGEHFFTGLVKDLSAQYLVQDRMSRHEQLLDGVLNSPEELIMVFDPSGRILMANQSAEALLGGVSSGAIVGRHWSDLFQEESAFQHGQLISEVYAHGQAERFTHSFAGREFDTQFSPVKNAQGKVEFVTSFSLDITELKRSKARLLKESKRAELANRAKTEFLANMSHELRTPLNSVLGFTYLLKEDSALTSDQLDSVHYIHEAGHYLKRLIEDILDLARIESGHLSQSPVITDVVSVLEEAIHLSSIELSSKQLSLSKRYPDVSVSVMADRTRLKQVFLNFLDNAVKYNVIQGCIQVSVQVLEPNQVRIRIKDTGVGIPEDKQGYLFKPFNRLGYEASGVPGTGIGLVLSRRLIEAMGGRIAFRSQEQEGSQFDVILPIVEADTDNVPQDYQELQAGYGGTKPLHVLYVEDNNSNVVLMQQFVSKRPHWIISIASNGFEAMQLAQQCLPDVILLDMSLPDMSGLELAIMLNSNDLVCHIPIIAVTADGRYETREACEYAGIYMIHTKPIDFVALERILRELS</sequence>
<keyword evidence="12" id="KW-1185">Reference proteome</keyword>
<dbReference type="EMBL" id="JBHRSZ010000007">
    <property type="protein sequence ID" value="MFC3152929.1"/>
    <property type="molecule type" value="Genomic_DNA"/>
</dbReference>
<dbReference type="InterPro" id="IPR035965">
    <property type="entry name" value="PAS-like_dom_sf"/>
</dbReference>
<dbReference type="InterPro" id="IPR013767">
    <property type="entry name" value="PAS_fold"/>
</dbReference>
<dbReference type="Gene3D" id="3.40.50.2300">
    <property type="match status" value="1"/>
</dbReference>
<evidence type="ECO:0000256" key="6">
    <source>
        <dbReference type="PROSITE-ProRule" id="PRU00169"/>
    </source>
</evidence>
<evidence type="ECO:0000256" key="1">
    <source>
        <dbReference type="ARBA" id="ARBA00000085"/>
    </source>
</evidence>
<dbReference type="CDD" id="cd17546">
    <property type="entry name" value="REC_hyHK_CKI1_RcsC-like"/>
    <property type="match status" value="1"/>
</dbReference>
<dbReference type="Pfam" id="PF00989">
    <property type="entry name" value="PAS"/>
    <property type="match status" value="1"/>
</dbReference>
<evidence type="ECO:0000259" key="9">
    <source>
        <dbReference type="PROSITE" id="PS50112"/>
    </source>
</evidence>
<dbReference type="CDD" id="cd00130">
    <property type="entry name" value="PAS"/>
    <property type="match status" value="2"/>
</dbReference>
<evidence type="ECO:0000256" key="4">
    <source>
        <dbReference type="ARBA" id="ARBA00022679"/>
    </source>
</evidence>
<gene>
    <name evidence="11" type="ORF">ACFOEK_17955</name>
</gene>
<evidence type="ECO:0000256" key="3">
    <source>
        <dbReference type="ARBA" id="ARBA00022553"/>
    </source>
</evidence>
<dbReference type="EC" id="2.7.13.3" evidence="2"/>
<dbReference type="SUPFAM" id="SSF47384">
    <property type="entry name" value="Homodimeric domain of signal transducing histidine kinase"/>
    <property type="match status" value="1"/>
</dbReference>
<dbReference type="SMART" id="SM00387">
    <property type="entry name" value="HATPase_c"/>
    <property type="match status" value="1"/>
</dbReference>
<dbReference type="SMART" id="SM00388">
    <property type="entry name" value="HisKA"/>
    <property type="match status" value="1"/>
</dbReference>
<dbReference type="Gene3D" id="1.10.287.130">
    <property type="match status" value="1"/>
</dbReference>
<evidence type="ECO:0000313" key="12">
    <source>
        <dbReference type="Proteomes" id="UP001595476"/>
    </source>
</evidence>
<dbReference type="Pfam" id="PF08448">
    <property type="entry name" value="PAS_4"/>
    <property type="match status" value="1"/>
</dbReference>
<name>A0ABV7HGC6_9GAMM</name>
<dbReference type="InterPro" id="IPR003594">
    <property type="entry name" value="HATPase_dom"/>
</dbReference>
<dbReference type="SUPFAM" id="SSF55785">
    <property type="entry name" value="PYP-like sensor domain (PAS domain)"/>
    <property type="match status" value="2"/>
</dbReference>
<dbReference type="InterPro" id="IPR036097">
    <property type="entry name" value="HisK_dim/P_sf"/>
</dbReference>
<dbReference type="Pfam" id="PF00072">
    <property type="entry name" value="Response_reg"/>
    <property type="match status" value="1"/>
</dbReference>
<dbReference type="Proteomes" id="UP001595476">
    <property type="component" value="Unassembled WGS sequence"/>
</dbReference>
<feature type="domain" description="PAS" evidence="9">
    <location>
        <begin position="8"/>
        <end position="78"/>
    </location>
</feature>
<protein>
    <recommendedName>
        <fullName evidence="2">histidine kinase</fullName>
        <ecNumber evidence="2">2.7.13.3</ecNumber>
    </recommendedName>
</protein>
<comment type="catalytic activity">
    <reaction evidence="1">
        <text>ATP + protein L-histidine = ADP + protein N-phospho-L-histidine.</text>
        <dbReference type="EC" id="2.7.13.3"/>
    </reaction>
</comment>
<feature type="modified residue" description="4-aspartylphosphate" evidence="6">
    <location>
        <position position="566"/>
    </location>
</feature>
<dbReference type="InterPro" id="IPR011006">
    <property type="entry name" value="CheY-like_superfamily"/>
</dbReference>
<evidence type="ECO:0000256" key="2">
    <source>
        <dbReference type="ARBA" id="ARBA00012438"/>
    </source>
</evidence>
<dbReference type="Pfam" id="PF02518">
    <property type="entry name" value="HATPase_c"/>
    <property type="match status" value="1"/>
</dbReference>
<dbReference type="SMART" id="SM00091">
    <property type="entry name" value="PAS"/>
    <property type="match status" value="2"/>
</dbReference>
<dbReference type="SUPFAM" id="SSF55874">
    <property type="entry name" value="ATPase domain of HSP90 chaperone/DNA topoisomerase II/histidine kinase"/>
    <property type="match status" value="1"/>
</dbReference>
<dbReference type="InterPro" id="IPR003661">
    <property type="entry name" value="HisK_dim/P_dom"/>
</dbReference>
<feature type="domain" description="Response regulatory" evidence="8">
    <location>
        <begin position="516"/>
        <end position="633"/>
    </location>
</feature>
<dbReference type="Gene3D" id="3.30.565.10">
    <property type="entry name" value="Histidine kinase-like ATPase, C-terminal domain"/>
    <property type="match status" value="1"/>
</dbReference>
<feature type="domain" description="PAS" evidence="9">
    <location>
        <begin position="136"/>
        <end position="172"/>
    </location>
</feature>
<keyword evidence="5" id="KW-0418">Kinase</keyword>
<dbReference type="SMART" id="SM00448">
    <property type="entry name" value="REC"/>
    <property type="match status" value="1"/>
</dbReference>
<dbReference type="InterPro" id="IPR001789">
    <property type="entry name" value="Sig_transdc_resp-reg_receiver"/>
</dbReference>
<evidence type="ECO:0000259" key="10">
    <source>
        <dbReference type="PROSITE" id="PS50113"/>
    </source>
</evidence>
<dbReference type="SUPFAM" id="SSF52172">
    <property type="entry name" value="CheY-like"/>
    <property type="match status" value="1"/>
</dbReference>
<dbReference type="PANTHER" id="PTHR43047">
    <property type="entry name" value="TWO-COMPONENT HISTIDINE PROTEIN KINASE"/>
    <property type="match status" value="1"/>
</dbReference>
<dbReference type="Gene3D" id="3.30.450.20">
    <property type="entry name" value="PAS domain"/>
    <property type="match status" value="2"/>
</dbReference>
<reference evidence="12" key="1">
    <citation type="journal article" date="2019" name="Int. J. Syst. Evol. Microbiol.">
        <title>The Global Catalogue of Microorganisms (GCM) 10K type strain sequencing project: providing services to taxonomists for standard genome sequencing and annotation.</title>
        <authorList>
            <consortium name="The Broad Institute Genomics Platform"/>
            <consortium name="The Broad Institute Genome Sequencing Center for Infectious Disease"/>
            <person name="Wu L."/>
            <person name="Ma J."/>
        </authorList>
    </citation>
    <scope>NUCLEOTIDE SEQUENCE [LARGE SCALE GENOMIC DNA]</scope>
    <source>
        <strain evidence="12">KCTC 52438</strain>
    </source>
</reference>
<dbReference type="InterPro" id="IPR013656">
    <property type="entry name" value="PAS_4"/>
</dbReference>
<comment type="caution">
    <text evidence="11">The sequence shown here is derived from an EMBL/GenBank/DDBJ whole genome shotgun (WGS) entry which is preliminary data.</text>
</comment>